<evidence type="ECO:0000256" key="2">
    <source>
        <dbReference type="ARBA" id="ARBA00008335"/>
    </source>
</evidence>
<feature type="domain" description="Major facilitator superfamily (MFS) profile" evidence="7">
    <location>
        <begin position="78"/>
        <end position="526"/>
    </location>
</feature>
<proteinExistence type="inferred from homology"/>
<dbReference type="InterPro" id="IPR036259">
    <property type="entry name" value="MFS_trans_sf"/>
</dbReference>
<accession>A0A178D798</accession>
<dbReference type="RefSeq" id="XP_022502648.1">
    <property type="nucleotide sequence ID" value="XM_022641446.1"/>
</dbReference>
<evidence type="ECO:0000313" key="9">
    <source>
        <dbReference type="Proteomes" id="UP000185904"/>
    </source>
</evidence>
<evidence type="ECO:0000259" key="7">
    <source>
        <dbReference type="PROSITE" id="PS50850"/>
    </source>
</evidence>
<evidence type="ECO:0000313" key="8">
    <source>
        <dbReference type="EMBL" id="OAL37636.1"/>
    </source>
</evidence>
<keyword evidence="3 6" id="KW-0812">Transmembrane</keyword>
<dbReference type="GeneID" id="34586565"/>
<evidence type="ECO:0000256" key="5">
    <source>
        <dbReference type="ARBA" id="ARBA00023136"/>
    </source>
</evidence>
<keyword evidence="5 6" id="KW-0472">Membrane</keyword>
<feature type="transmembrane region" description="Helical" evidence="6">
    <location>
        <begin position="366"/>
        <end position="385"/>
    </location>
</feature>
<evidence type="ECO:0000256" key="6">
    <source>
        <dbReference type="SAM" id="Phobius"/>
    </source>
</evidence>
<dbReference type="GO" id="GO:0022857">
    <property type="term" value="F:transmembrane transporter activity"/>
    <property type="evidence" value="ECO:0007669"/>
    <property type="project" value="InterPro"/>
</dbReference>
<feature type="transmembrane region" description="Helical" evidence="6">
    <location>
        <begin position="328"/>
        <end position="354"/>
    </location>
</feature>
<evidence type="ECO:0000256" key="3">
    <source>
        <dbReference type="ARBA" id="ARBA00022692"/>
    </source>
</evidence>
<dbReference type="PROSITE" id="PS50850">
    <property type="entry name" value="MFS"/>
    <property type="match status" value="1"/>
</dbReference>
<feature type="transmembrane region" description="Helical" evidence="6">
    <location>
        <begin position="232"/>
        <end position="252"/>
    </location>
</feature>
<feature type="transmembrane region" description="Helical" evidence="6">
    <location>
        <begin position="76"/>
        <end position="97"/>
    </location>
</feature>
<organism evidence="8 9">
    <name type="scientific">Fonsecaea nubica</name>
    <dbReference type="NCBI Taxonomy" id="856822"/>
    <lineage>
        <taxon>Eukaryota</taxon>
        <taxon>Fungi</taxon>
        <taxon>Dikarya</taxon>
        <taxon>Ascomycota</taxon>
        <taxon>Pezizomycotina</taxon>
        <taxon>Eurotiomycetes</taxon>
        <taxon>Chaetothyriomycetidae</taxon>
        <taxon>Chaetothyriales</taxon>
        <taxon>Herpotrichiellaceae</taxon>
        <taxon>Fonsecaea</taxon>
    </lineage>
</organism>
<keyword evidence="9" id="KW-1185">Reference proteome</keyword>
<comment type="caution">
    <text evidence="8">The sequence shown here is derived from an EMBL/GenBank/DDBJ whole genome shotgun (WGS) entry which is preliminary data.</text>
</comment>
<dbReference type="InterPro" id="IPR011701">
    <property type="entry name" value="MFS"/>
</dbReference>
<evidence type="ECO:0000256" key="1">
    <source>
        <dbReference type="ARBA" id="ARBA00004651"/>
    </source>
</evidence>
<name>A0A178D798_9EURO</name>
<dbReference type="Proteomes" id="UP000185904">
    <property type="component" value="Unassembled WGS sequence"/>
</dbReference>
<dbReference type="PRINTS" id="PR01036">
    <property type="entry name" value="TCRTETB"/>
</dbReference>
<feature type="transmembrane region" description="Helical" evidence="6">
    <location>
        <begin position="502"/>
        <end position="523"/>
    </location>
</feature>
<dbReference type="PANTHER" id="PTHR23502:SF134">
    <property type="entry name" value="MAJOR FACILITATOR SUPERFAMILY (MFS) PROFILE DOMAIN-CONTAINING PROTEIN-RELATED"/>
    <property type="match status" value="1"/>
</dbReference>
<dbReference type="Pfam" id="PF07690">
    <property type="entry name" value="MFS_1"/>
    <property type="match status" value="1"/>
</dbReference>
<comment type="subcellular location">
    <subcellularLocation>
        <location evidence="1">Cell membrane</location>
        <topology evidence="1">Multi-pass membrane protein</topology>
    </subcellularLocation>
</comment>
<comment type="similarity">
    <text evidence="2">Belongs to the major facilitator superfamily.</text>
</comment>
<protein>
    <recommendedName>
        <fullName evidence="7">Major facilitator superfamily (MFS) profile domain-containing protein</fullName>
    </recommendedName>
</protein>
<dbReference type="InterPro" id="IPR020846">
    <property type="entry name" value="MFS_dom"/>
</dbReference>
<dbReference type="GO" id="GO:0005886">
    <property type="term" value="C:plasma membrane"/>
    <property type="evidence" value="ECO:0007669"/>
    <property type="project" value="UniProtKB-SubCell"/>
</dbReference>
<dbReference type="AlphaFoldDB" id="A0A178D798"/>
<keyword evidence="4 6" id="KW-1133">Transmembrane helix</keyword>
<dbReference type="FunFam" id="1.20.1250.20:FF:000082">
    <property type="entry name" value="MFS multidrug transporter, putative"/>
    <property type="match status" value="1"/>
</dbReference>
<dbReference type="CDD" id="cd17323">
    <property type="entry name" value="MFS_Tpo1_MDR_like"/>
    <property type="match status" value="1"/>
</dbReference>
<reference evidence="8 9" key="1">
    <citation type="submission" date="2016-03" db="EMBL/GenBank/DDBJ databases">
        <title>The draft genome sequence of Fonsecaea nubica causative agent of cutaneous subcutaneous infection in human host.</title>
        <authorList>
            <person name="Costa F."/>
            <person name="Sybren D.H."/>
            <person name="Raittz R.T."/>
            <person name="Weiss V.A."/>
            <person name="Leao A.C."/>
            <person name="Gomes R."/>
            <person name="De Souza E.M."/>
            <person name="Pedrosa F.O."/>
            <person name="Steffens M.B."/>
            <person name="Bombassaro A."/>
            <person name="Tadra-Sfeir M.Z."/>
            <person name="Moreno L.F."/>
            <person name="Najafzadeh M.J."/>
            <person name="Felipe M.S."/>
            <person name="Teixeira M."/>
            <person name="Sun J."/>
            <person name="Xi L."/>
            <person name="Castro M.A."/>
            <person name="Vicente V.A."/>
        </authorList>
    </citation>
    <scope>NUCLEOTIDE SEQUENCE [LARGE SCALE GENOMIC DNA]</scope>
    <source>
        <strain evidence="8 9">CBS 269.64</strain>
    </source>
</reference>
<dbReference type="EMBL" id="LVCJ01000014">
    <property type="protein sequence ID" value="OAL37636.1"/>
    <property type="molecule type" value="Genomic_DNA"/>
</dbReference>
<gene>
    <name evidence="8" type="ORF">AYO20_03143</name>
</gene>
<dbReference type="OrthoDB" id="6770063at2759"/>
<feature type="transmembrane region" description="Helical" evidence="6">
    <location>
        <begin position="203"/>
        <end position="226"/>
    </location>
</feature>
<feature type="transmembrane region" description="Helical" evidence="6">
    <location>
        <begin position="172"/>
        <end position="191"/>
    </location>
</feature>
<feature type="transmembrane region" description="Helical" evidence="6">
    <location>
        <begin position="406"/>
        <end position="427"/>
    </location>
</feature>
<dbReference type="Gene3D" id="1.20.1250.20">
    <property type="entry name" value="MFS general substrate transporter like domains"/>
    <property type="match status" value="1"/>
</dbReference>
<feature type="transmembrane region" description="Helical" evidence="6">
    <location>
        <begin position="463"/>
        <end position="482"/>
    </location>
</feature>
<feature type="transmembrane region" description="Helical" evidence="6">
    <location>
        <begin position="144"/>
        <end position="166"/>
    </location>
</feature>
<evidence type="ECO:0000256" key="4">
    <source>
        <dbReference type="ARBA" id="ARBA00022989"/>
    </source>
</evidence>
<feature type="transmembrane region" description="Helical" evidence="6">
    <location>
        <begin position="433"/>
        <end position="456"/>
    </location>
</feature>
<feature type="transmembrane region" description="Helical" evidence="6">
    <location>
        <begin position="109"/>
        <end position="132"/>
    </location>
</feature>
<sequence length="536" mass="58292">MPPPTVPTTTPFAFHNDIKCSVLDKESSITYLDLSFETKLYLPPTECPPGEASPKVKAPRLDRYVRPSEWSPARKNIMLCIACVATIFASFAASAYSPGAEQMAEEFHVSHVAVMVGITSFNMGFALAPMALAPFSEVRGRKPVFLASGIVFLVCNICCAVTPTYAGMLISRFFAGVGSSTFSTMVGGLVADIYHARDRNLPMALFSGAAVFGVGLGPLLAGFIAQGTTWRWIFHVQTVVIGVVLAVMAVCFRESREDVILRSKARALNHWYESREQVGLFDHYQSPSATSPQRVRWKTQTSAVSAPLREQVVASLTRPFCLLFTDAVVFFFSLWAAFSWSVLYICLSSIPLVFEQVHGFSPAQSNAVFASSCIACLVATALGTVQEDLTRKLLILRTTIKDEPETRLYGSCLQGPLLPIGLLMFGWTSSPSIHWIVPTIAIGVATMGILSIYLAVFNYLADVYGTSASSAIAAQSFCRNALGGVFPLVTTQMYKAMTTGGASSFLGGFAALLSFVPWVLVFYGKRFRERRSVCSK</sequence>
<dbReference type="SUPFAM" id="SSF103473">
    <property type="entry name" value="MFS general substrate transporter"/>
    <property type="match status" value="1"/>
</dbReference>
<dbReference type="PANTHER" id="PTHR23502">
    <property type="entry name" value="MAJOR FACILITATOR SUPERFAMILY"/>
    <property type="match status" value="1"/>
</dbReference>